<dbReference type="InterPro" id="IPR027962">
    <property type="entry name" value="ERICH3"/>
</dbReference>
<dbReference type="EMBL" id="CAJOBH010138550">
    <property type="protein sequence ID" value="CAF4793737.1"/>
    <property type="molecule type" value="Genomic_DNA"/>
</dbReference>
<feature type="non-terminal residue" evidence="2">
    <location>
        <position position="61"/>
    </location>
</feature>
<evidence type="ECO:0000313" key="5">
    <source>
        <dbReference type="Proteomes" id="UP000681720"/>
    </source>
</evidence>
<evidence type="ECO:0000313" key="1">
    <source>
        <dbReference type="EMBL" id="CAF4457717.1"/>
    </source>
</evidence>
<dbReference type="Proteomes" id="UP000681720">
    <property type="component" value="Unassembled WGS sequence"/>
</dbReference>
<evidence type="ECO:0000313" key="4">
    <source>
        <dbReference type="EMBL" id="CAF4934812.1"/>
    </source>
</evidence>
<dbReference type="PANTHER" id="PTHR23034:SF2">
    <property type="entry name" value="GLUTAMATE-RICH PROTEIN 3"/>
    <property type="match status" value="1"/>
</dbReference>
<evidence type="ECO:0000313" key="3">
    <source>
        <dbReference type="EMBL" id="CAF4793737.1"/>
    </source>
</evidence>
<proteinExistence type="predicted"/>
<dbReference type="EMBL" id="CAJOBJ010185605">
    <property type="protein sequence ID" value="CAF4934812.1"/>
    <property type="molecule type" value="Genomic_DNA"/>
</dbReference>
<dbReference type="EMBL" id="CAJOBJ010112569">
    <property type="protein sequence ID" value="CAF4638168.1"/>
    <property type="molecule type" value="Genomic_DNA"/>
</dbReference>
<dbReference type="AlphaFoldDB" id="A0A8S2ZJ29"/>
<sequence>YNSLADPHLQCYFSNERIRSHLQHAGLISRRGEIVPDGEYRLKLARRDHKKHVRQMLAENI</sequence>
<dbReference type="EMBL" id="CAJOBH010067958">
    <property type="protein sequence ID" value="CAF4457717.1"/>
    <property type="molecule type" value="Genomic_DNA"/>
</dbReference>
<evidence type="ECO:0000313" key="2">
    <source>
        <dbReference type="EMBL" id="CAF4638168.1"/>
    </source>
</evidence>
<accession>A0A8S2ZJ29</accession>
<reference evidence="2" key="1">
    <citation type="submission" date="2021-02" db="EMBL/GenBank/DDBJ databases">
        <authorList>
            <person name="Nowell W R."/>
        </authorList>
    </citation>
    <scope>NUCLEOTIDE SEQUENCE</scope>
</reference>
<feature type="non-terminal residue" evidence="2">
    <location>
        <position position="1"/>
    </location>
</feature>
<organism evidence="2 5">
    <name type="scientific">Rotaria magnacalcarata</name>
    <dbReference type="NCBI Taxonomy" id="392030"/>
    <lineage>
        <taxon>Eukaryota</taxon>
        <taxon>Metazoa</taxon>
        <taxon>Spiralia</taxon>
        <taxon>Gnathifera</taxon>
        <taxon>Rotifera</taxon>
        <taxon>Eurotatoria</taxon>
        <taxon>Bdelloidea</taxon>
        <taxon>Philodinida</taxon>
        <taxon>Philodinidae</taxon>
        <taxon>Rotaria</taxon>
    </lineage>
</organism>
<dbReference type="PANTHER" id="PTHR23034">
    <property type="entry name" value="GLUTAMATE-RICH PROTEIN 3"/>
    <property type="match status" value="1"/>
</dbReference>
<dbReference type="Proteomes" id="UP000681967">
    <property type="component" value="Unassembled WGS sequence"/>
</dbReference>
<name>A0A8S2ZJ29_9BILA</name>
<protein>
    <submittedName>
        <fullName evidence="2">Uncharacterized protein</fullName>
    </submittedName>
</protein>
<comment type="caution">
    <text evidence="2">The sequence shown here is derived from an EMBL/GenBank/DDBJ whole genome shotgun (WGS) entry which is preliminary data.</text>
</comment>
<gene>
    <name evidence="1" type="ORF">BYL167_LOCUS34051</name>
    <name evidence="3" type="ORF">BYL167_LOCUS47835</name>
    <name evidence="2" type="ORF">GIL414_LOCUS40511</name>
    <name evidence="4" type="ORF">GIL414_LOCUS53501</name>
</gene>